<dbReference type="GO" id="GO:0016853">
    <property type="term" value="F:isomerase activity"/>
    <property type="evidence" value="ECO:0007669"/>
    <property type="project" value="UniProtKB-KW"/>
</dbReference>
<dbReference type="EMBL" id="VUJV01000001">
    <property type="protein sequence ID" value="KAA1420950.1"/>
    <property type="molecule type" value="Genomic_DNA"/>
</dbReference>
<reference evidence="1 2" key="1">
    <citation type="submission" date="2019-09" db="EMBL/GenBank/DDBJ databases">
        <title>Nocardioides panacisoli sp. nov., isolated from the soil of a ginseng field.</title>
        <authorList>
            <person name="Cho C."/>
        </authorList>
    </citation>
    <scope>NUCLEOTIDE SEQUENCE [LARGE SCALE GENOMIC DNA]</scope>
    <source>
        <strain evidence="1 2">BN130099</strain>
    </source>
</reference>
<dbReference type="PANTHER" id="PTHR11941:SF54">
    <property type="entry name" value="ENOYL-COA HYDRATASE, MITOCHONDRIAL"/>
    <property type="match status" value="1"/>
</dbReference>
<dbReference type="Pfam" id="PF00378">
    <property type="entry name" value="ECH_1"/>
    <property type="match status" value="1"/>
</dbReference>
<evidence type="ECO:0000313" key="2">
    <source>
        <dbReference type="Proteomes" id="UP000325003"/>
    </source>
</evidence>
<organism evidence="1 2">
    <name type="scientific">Nocardioides humilatus</name>
    <dbReference type="NCBI Taxonomy" id="2607660"/>
    <lineage>
        <taxon>Bacteria</taxon>
        <taxon>Bacillati</taxon>
        <taxon>Actinomycetota</taxon>
        <taxon>Actinomycetes</taxon>
        <taxon>Propionibacteriales</taxon>
        <taxon>Nocardioidaceae</taxon>
        <taxon>Nocardioides</taxon>
    </lineage>
</organism>
<sequence length="238" mass="25259">MTALLRERLPDGIEVLRINRPDKRNALDTATLHLINAALAELASDDDVRVVVISTTSTTALCAGADVGEELDAAGGVARMEAFAEMYRRIDEVPVPTIAVCVGNCVGAGAEIVAGVDLRVGGDNLKLAWAGARLGVPVGPARLTQLIGLSRAKDLIYTGRAIGLEEAASYDLFQRTATADDAEAAALDLAAAIVRQSPAGVRRIKGMFRELESSEQRISYENEHLIDFQRHGTGLPQG</sequence>
<dbReference type="Proteomes" id="UP000325003">
    <property type="component" value="Unassembled WGS sequence"/>
</dbReference>
<dbReference type="GO" id="GO:0006635">
    <property type="term" value="P:fatty acid beta-oxidation"/>
    <property type="evidence" value="ECO:0007669"/>
    <property type="project" value="TreeGrafter"/>
</dbReference>
<evidence type="ECO:0000313" key="1">
    <source>
        <dbReference type="EMBL" id="KAA1420950.1"/>
    </source>
</evidence>
<dbReference type="SUPFAM" id="SSF52096">
    <property type="entry name" value="ClpP/crotonase"/>
    <property type="match status" value="1"/>
</dbReference>
<dbReference type="AlphaFoldDB" id="A0A5B1LMB9"/>
<proteinExistence type="predicted"/>
<reference evidence="1 2" key="2">
    <citation type="submission" date="2019-09" db="EMBL/GenBank/DDBJ databases">
        <authorList>
            <person name="Jin C."/>
        </authorList>
    </citation>
    <scope>NUCLEOTIDE SEQUENCE [LARGE SCALE GENOMIC DNA]</scope>
    <source>
        <strain evidence="1 2">BN130099</strain>
    </source>
</reference>
<gene>
    <name evidence="1" type="ORF">F0U44_00990</name>
</gene>
<comment type="caution">
    <text evidence="1">The sequence shown here is derived from an EMBL/GenBank/DDBJ whole genome shotgun (WGS) entry which is preliminary data.</text>
</comment>
<dbReference type="CDD" id="cd06558">
    <property type="entry name" value="crotonase-like"/>
    <property type="match status" value="1"/>
</dbReference>
<keyword evidence="1" id="KW-0413">Isomerase</keyword>
<dbReference type="PANTHER" id="PTHR11941">
    <property type="entry name" value="ENOYL-COA HYDRATASE-RELATED"/>
    <property type="match status" value="1"/>
</dbReference>
<dbReference type="RefSeq" id="WP_149726410.1">
    <property type="nucleotide sequence ID" value="NZ_VUJV01000001.1"/>
</dbReference>
<name>A0A5B1LMB9_9ACTN</name>
<accession>A0A5B1LMB9</accession>
<dbReference type="InterPro" id="IPR029045">
    <property type="entry name" value="ClpP/crotonase-like_dom_sf"/>
</dbReference>
<dbReference type="Gene3D" id="3.90.226.10">
    <property type="entry name" value="2-enoyl-CoA Hydratase, Chain A, domain 1"/>
    <property type="match status" value="1"/>
</dbReference>
<dbReference type="InterPro" id="IPR001753">
    <property type="entry name" value="Enoyl-CoA_hydra/iso"/>
</dbReference>
<keyword evidence="2" id="KW-1185">Reference proteome</keyword>
<protein>
    <submittedName>
        <fullName evidence="1">Enoyl-CoA hydratase/isomerase family protein</fullName>
    </submittedName>
</protein>